<evidence type="ECO:0008006" key="4">
    <source>
        <dbReference type="Google" id="ProtNLM"/>
    </source>
</evidence>
<dbReference type="InterPro" id="IPR009562">
    <property type="entry name" value="DUF1178"/>
</dbReference>
<dbReference type="PIRSF" id="PIRSF032131">
    <property type="entry name" value="UCP032131"/>
    <property type="match status" value="1"/>
</dbReference>
<dbReference type="Pfam" id="PF06676">
    <property type="entry name" value="DUF1178"/>
    <property type="match status" value="1"/>
</dbReference>
<feature type="region of interest" description="Disordered" evidence="1">
    <location>
        <begin position="71"/>
        <end position="96"/>
    </location>
</feature>
<evidence type="ECO:0000256" key="1">
    <source>
        <dbReference type="SAM" id="MobiDB-lite"/>
    </source>
</evidence>
<reference evidence="3" key="1">
    <citation type="submission" date="2017-02" db="EMBL/GenBank/DDBJ databases">
        <authorList>
            <person name="Varghese N."/>
            <person name="Submissions S."/>
        </authorList>
    </citation>
    <scope>NUCLEOTIDE SEQUENCE [LARGE SCALE GENOMIC DNA]</scope>
    <source>
        <strain evidence="3">R11H</strain>
    </source>
</reference>
<dbReference type="AlphaFoldDB" id="A0A1T5E1C7"/>
<dbReference type="EMBL" id="FUYP01000018">
    <property type="protein sequence ID" value="SKB77674.1"/>
    <property type="molecule type" value="Genomic_DNA"/>
</dbReference>
<protein>
    <recommendedName>
        <fullName evidence="4">DUF1178 family protein</fullName>
    </recommendedName>
</protein>
<gene>
    <name evidence="2" type="ORF">SAMN06295937_10188</name>
</gene>
<name>A0A1T5E1C7_9SPHN</name>
<organism evidence="2 3">
    <name type="scientific">Sphingopyxis flava</name>
    <dbReference type="NCBI Taxonomy" id="1507287"/>
    <lineage>
        <taxon>Bacteria</taxon>
        <taxon>Pseudomonadati</taxon>
        <taxon>Pseudomonadota</taxon>
        <taxon>Alphaproteobacteria</taxon>
        <taxon>Sphingomonadales</taxon>
        <taxon>Sphingomonadaceae</taxon>
        <taxon>Sphingopyxis</taxon>
    </lineage>
</organism>
<dbReference type="Proteomes" id="UP000190044">
    <property type="component" value="Unassembled WGS sequence"/>
</dbReference>
<evidence type="ECO:0000313" key="2">
    <source>
        <dbReference type="EMBL" id="SKB77674.1"/>
    </source>
</evidence>
<proteinExistence type="predicted"/>
<accession>A0A1T5E1C7</accession>
<keyword evidence="3" id="KW-1185">Reference proteome</keyword>
<evidence type="ECO:0000313" key="3">
    <source>
        <dbReference type="Proteomes" id="UP000190044"/>
    </source>
</evidence>
<sequence length="174" mass="18743">MLRSTRAASWIRSWGLAEMIVFDLRCSAGDHRFEAWFASSESFTDQQARGLIACPVCGDAGVEKAVMAPRVAAKSNRQPDAATPPAAPAEPSGTSQEVVRRLLAEIAEKQAEMLPRSRWVGRDFADAARAMHEGRAPEDLIHGQASPEEAQALRDDGIAAVPLLVPFVPPDAVN</sequence>